<keyword evidence="1" id="KW-0805">Transcription regulation</keyword>
<evidence type="ECO:0000313" key="5">
    <source>
        <dbReference type="EMBL" id="EMR03639.1"/>
    </source>
</evidence>
<dbReference type="PANTHER" id="PTHR33154">
    <property type="entry name" value="TRANSCRIPTIONAL REGULATOR, ARSR FAMILY"/>
    <property type="match status" value="1"/>
</dbReference>
<dbReference type="OrthoDB" id="9800049at2"/>
<accession>M7NZ53</accession>
<dbReference type="InterPro" id="IPR036390">
    <property type="entry name" value="WH_DNA-bd_sf"/>
</dbReference>
<comment type="caution">
    <text evidence="5">The sequence shown here is derived from an EMBL/GenBank/DDBJ whole genome shotgun (WGS) entry which is preliminary data.</text>
</comment>
<evidence type="ECO:0000259" key="4">
    <source>
        <dbReference type="PROSITE" id="PS50987"/>
    </source>
</evidence>
<dbReference type="SUPFAM" id="SSF46785">
    <property type="entry name" value="Winged helix' DNA-binding domain"/>
    <property type="match status" value="1"/>
</dbReference>
<dbReference type="eggNOG" id="COG0640">
    <property type="taxonomic scope" value="Bacteria"/>
</dbReference>
<keyword evidence="6" id="KW-1185">Reference proteome</keyword>
<name>M7NZ53_9BACT</name>
<dbReference type="EMBL" id="AODQ01000021">
    <property type="protein sequence ID" value="EMR03639.1"/>
    <property type="molecule type" value="Genomic_DNA"/>
</dbReference>
<reference evidence="5 6" key="1">
    <citation type="journal article" date="2013" name="Genome Announc.">
        <title>Draft Genome Sequence of Cesiribacter andamanensis Strain AMV16T, Isolated from a Soil Sample from a Mud Volcano in the Andaman Islands, India.</title>
        <authorList>
            <person name="Shivaji S."/>
            <person name="Ara S."/>
            <person name="Begum Z."/>
            <person name="Srinivas T.N."/>
            <person name="Singh A."/>
            <person name="Kumar Pinnaka A."/>
        </authorList>
    </citation>
    <scope>NUCLEOTIDE SEQUENCE [LARGE SCALE GENOMIC DNA]</scope>
    <source>
        <strain evidence="5 6">AMV16</strain>
    </source>
</reference>
<evidence type="ECO:0000256" key="3">
    <source>
        <dbReference type="ARBA" id="ARBA00023163"/>
    </source>
</evidence>
<dbReference type="NCBIfam" id="NF033788">
    <property type="entry name" value="HTH_metalloreg"/>
    <property type="match status" value="1"/>
</dbReference>
<dbReference type="CDD" id="cd00090">
    <property type="entry name" value="HTH_ARSR"/>
    <property type="match status" value="1"/>
</dbReference>
<dbReference type="InterPro" id="IPR036388">
    <property type="entry name" value="WH-like_DNA-bd_sf"/>
</dbReference>
<proteinExistence type="predicted"/>
<protein>
    <submittedName>
        <fullName evidence="5">Putative HTH-type transcriptional regulator</fullName>
    </submittedName>
</protein>
<keyword evidence="3" id="KW-0804">Transcription</keyword>
<dbReference type="PROSITE" id="PS50987">
    <property type="entry name" value="HTH_ARSR_2"/>
    <property type="match status" value="1"/>
</dbReference>
<dbReference type="AlphaFoldDB" id="M7NZ53"/>
<sequence length="110" mass="12079">MGATKSELFTPLQSELASLAKALAHPARIAILQELLQKNSCQCGELVSTIGLAQPTVSQHLKELKHAGLIRGSIEGSRICYCIDTTNWNRQKSLLEDFFQELPPLPQSCC</sequence>
<dbReference type="Proteomes" id="UP000011910">
    <property type="component" value="Unassembled WGS sequence"/>
</dbReference>
<evidence type="ECO:0000256" key="1">
    <source>
        <dbReference type="ARBA" id="ARBA00023015"/>
    </source>
</evidence>
<feature type="domain" description="HTH arsR-type" evidence="4">
    <location>
        <begin position="8"/>
        <end position="103"/>
    </location>
</feature>
<evidence type="ECO:0000313" key="6">
    <source>
        <dbReference type="Proteomes" id="UP000011910"/>
    </source>
</evidence>
<gene>
    <name evidence="5" type="ORF">ADICEAN_01236</name>
</gene>
<dbReference type="PRINTS" id="PR00778">
    <property type="entry name" value="HTHARSR"/>
</dbReference>
<dbReference type="Gene3D" id="1.10.10.10">
    <property type="entry name" value="Winged helix-like DNA-binding domain superfamily/Winged helix DNA-binding domain"/>
    <property type="match status" value="1"/>
</dbReference>
<organism evidence="5 6">
    <name type="scientific">Cesiribacter andamanensis AMV16</name>
    <dbReference type="NCBI Taxonomy" id="1279009"/>
    <lineage>
        <taxon>Bacteria</taxon>
        <taxon>Pseudomonadati</taxon>
        <taxon>Bacteroidota</taxon>
        <taxon>Cytophagia</taxon>
        <taxon>Cytophagales</taxon>
        <taxon>Cesiribacteraceae</taxon>
        <taxon>Cesiribacter</taxon>
    </lineage>
</organism>
<evidence type="ECO:0000256" key="2">
    <source>
        <dbReference type="ARBA" id="ARBA00023125"/>
    </source>
</evidence>
<dbReference type="InterPro" id="IPR001845">
    <property type="entry name" value="HTH_ArsR_DNA-bd_dom"/>
</dbReference>
<keyword evidence="2" id="KW-0238">DNA-binding</keyword>
<dbReference type="PANTHER" id="PTHR33154:SF15">
    <property type="entry name" value="REGULATORY PROTEIN ARSR"/>
    <property type="match status" value="1"/>
</dbReference>
<dbReference type="SMART" id="SM00418">
    <property type="entry name" value="HTH_ARSR"/>
    <property type="match status" value="1"/>
</dbReference>
<dbReference type="InterPro" id="IPR011991">
    <property type="entry name" value="ArsR-like_HTH"/>
</dbReference>
<dbReference type="STRING" id="1279009.ADICEAN_01236"/>
<dbReference type="GO" id="GO:0003700">
    <property type="term" value="F:DNA-binding transcription factor activity"/>
    <property type="evidence" value="ECO:0007669"/>
    <property type="project" value="InterPro"/>
</dbReference>
<dbReference type="RefSeq" id="WP_009194636.1">
    <property type="nucleotide sequence ID" value="NZ_AODQ01000021.1"/>
</dbReference>
<dbReference type="Pfam" id="PF12840">
    <property type="entry name" value="HTH_20"/>
    <property type="match status" value="1"/>
</dbReference>
<dbReference type="GO" id="GO:0003677">
    <property type="term" value="F:DNA binding"/>
    <property type="evidence" value="ECO:0007669"/>
    <property type="project" value="UniProtKB-KW"/>
</dbReference>
<dbReference type="InterPro" id="IPR051081">
    <property type="entry name" value="HTH_MetalResp_TranReg"/>
</dbReference>